<feature type="region of interest" description="Disordered" evidence="1">
    <location>
        <begin position="72"/>
        <end position="119"/>
    </location>
</feature>
<organism evidence="2 3">
    <name type="scientific">Laodelphax striatellus</name>
    <name type="common">Small brown planthopper</name>
    <name type="synonym">Delphax striatella</name>
    <dbReference type="NCBI Taxonomy" id="195883"/>
    <lineage>
        <taxon>Eukaryota</taxon>
        <taxon>Metazoa</taxon>
        <taxon>Ecdysozoa</taxon>
        <taxon>Arthropoda</taxon>
        <taxon>Hexapoda</taxon>
        <taxon>Insecta</taxon>
        <taxon>Pterygota</taxon>
        <taxon>Neoptera</taxon>
        <taxon>Paraneoptera</taxon>
        <taxon>Hemiptera</taxon>
        <taxon>Auchenorrhyncha</taxon>
        <taxon>Fulgoroidea</taxon>
        <taxon>Delphacidae</taxon>
        <taxon>Criomorphinae</taxon>
        <taxon>Laodelphax</taxon>
    </lineage>
</organism>
<dbReference type="Proteomes" id="UP000291343">
    <property type="component" value="Unassembled WGS sequence"/>
</dbReference>
<evidence type="ECO:0000256" key="1">
    <source>
        <dbReference type="SAM" id="MobiDB-lite"/>
    </source>
</evidence>
<dbReference type="EMBL" id="QKKF02004574">
    <property type="protein sequence ID" value="RZF47314.1"/>
    <property type="molecule type" value="Genomic_DNA"/>
</dbReference>
<keyword evidence="3" id="KW-1185">Reference proteome</keyword>
<dbReference type="SMR" id="A0A482XNX6"/>
<feature type="compositionally biased region" description="Acidic residues" evidence="1">
    <location>
        <begin position="72"/>
        <end position="83"/>
    </location>
</feature>
<gene>
    <name evidence="2" type="ORF">LSTR_LSTR009805</name>
</gene>
<feature type="compositionally biased region" description="Basic residues" evidence="1">
    <location>
        <begin position="89"/>
        <end position="98"/>
    </location>
</feature>
<sequence length="119" mass="13759">MEKDKQPGNGDDSGPYIVTDINELKRILAEKIENLRHLVDQRNYVTEKVRMLEEDFQLLLMAHEYGEEEVIVLDVDEDTEPDADESKSHKTPPNKGQKKSGQGNKKNNRNKKGKKRQQK</sequence>
<evidence type="ECO:0000313" key="3">
    <source>
        <dbReference type="Proteomes" id="UP000291343"/>
    </source>
</evidence>
<accession>A0A482XNX6</accession>
<feature type="compositionally biased region" description="Basic residues" evidence="1">
    <location>
        <begin position="106"/>
        <end position="119"/>
    </location>
</feature>
<proteinExistence type="predicted"/>
<name>A0A482XNX6_LAOST</name>
<dbReference type="AlphaFoldDB" id="A0A482XNX6"/>
<protein>
    <submittedName>
        <fullName evidence="2">Uncharacterized protein</fullName>
    </submittedName>
</protein>
<reference evidence="2 3" key="1">
    <citation type="journal article" date="2017" name="Gigascience">
        <title>Genome sequence of the small brown planthopper, Laodelphax striatellus.</title>
        <authorList>
            <person name="Zhu J."/>
            <person name="Jiang F."/>
            <person name="Wang X."/>
            <person name="Yang P."/>
            <person name="Bao Y."/>
            <person name="Zhao W."/>
            <person name="Wang W."/>
            <person name="Lu H."/>
            <person name="Wang Q."/>
            <person name="Cui N."/>
            <person name="Li J."/>
            <person name="Chen X."/>
            <person name="Luo L."/>
            <person name="Yu J."/>
            <person name="Kang L."/>
            <person name="Cui F."/>
        </authorList>
    </citation>
    <scope>NUCLEOTIDE SEQUENCE [LARGE SCALE GENOMIC DNA]</scope>
    <source>
        <strain evidence="2">Lst14</strain>
    </source>
</reference>
<comment type="caution">
    <text evidence="2">The sequence shown here is derived from an EMBL/GenBank/DDBJ whole genome shotgun (WGS) entry which is preliminary data.</text>
</comment>
<evidence type="ECO:0000313" key="2">
    <source>
        <dbReference type="EMBL" id="RZF47314.1"/>
    </source>
</evidence>
<dbReference type="InParanoid" id="A0A482XNX6"/>